<name>L2GJ05_VITCO</name>
<protein>
    <recommendedName>
        <fullName evidence="1">DUF7788 domain-containing protein</fullName>
    </recommendedName>
</protein>
<reference evidence="3" key="1">
    <citation type="submission" date="2011-05" db="EMBL/GenBank/DDBJ databases">
        <title>The genome sequence of Vittaforma corneae strain ATCC 50505.</title>
        <authorList>
            <consortium name="The Broad Institute Genome Sequencing Platform"/>
            <person name="Cuomo C."/>
            <person name="Didier E."/>
            <person name="Bowers L."/>
            <person name="Young S.K."/>
            <person name="Zeng Q."/>
            <person name="Gargeya S."/>
            <person name="Fitzgerald M."/>
            <person name="Haas B."/>
            <person name="Abouelleil A."/>
            <person name="Alvarado L."/>
            <person name="Arachchi H.M."/>
            <person name="Berlin A."/>
            <person name="Chapman S.B."/>
            <person name="Gearin G."/>
            <person name="Goldberg J."/>
            <person name="Griggs A."/>
            <person name="Gujja S."/>
            <person name="Hansen M."/>
            <person name="Heiman D."/>
            <person name="Howarth C."/>
            <person name="Larimer J."/>
            <person name="Lui A."/>
            <person name="MacDonald P.J.P."/>
            <person name="McCowen C."/>
            <person name="Montmayeur A."/>
            <person name="Murphy C."/>
            <person name="Neiman D."/>
            <person name="Pearson M."/>
            <person name="Priest M."/>
            <person name="Roberts A."/>
            <person name="Saif S."/>
            <person name="Shea T."/>
            <person name="Sisk P."/>
            <person name="Stolte C."/>
            <person name="Sykes S."/>
            <person name="Wortman J."/>
            <person name="Nusbaum C."/>
            <person name="Birren B."/>
        </authorList>
    </citation>
    <scope>NUCLEOTIDE SEQUENCE [LARGE SCALE GENOMIC DNA]</scope>
    <source>
        <strain evidence="3">ATCC 50505</strain>
    </source>
</reference>
<evidence type="ECO:0000313" key="2">
    <source>
        <dbReference type="EMBL" id="ELA40868.1"/>
    </source>
</evidence>
<dbReference type="Pfam" id="PF25043">
    <property type="entry name" value="DUF7788"/>
    <property type="match status" value="1"/>
</dbReference>
<dbReference type="HOGENOM" id="CLU_2943617_0_0_1"/>
<dbReference type="GeneID" id="19882807"/>
<evidence type="ECO:0000259" key="1">
    <source>
        <dbReference type="Pfam" id="PF25043"/>
    </source>
</evidence>
<accession>L2GJ05</accession>
<gene>
    <name evidence="2" type="ORF">VICG_02097</name>
</gene>
<feature type="domain" description="DUF7788" evidence="1">
    <location>
        <begin position="2"/>
        <end position="51"/>
    </location>
</feature>
<dbReference type="InterPro" id="IPR056690">
    <property type="entry name" value="DUF7788"/>
</dbReference>
<dbReference type="EMBL" id="JH370166">
    <property type="protein sequence ID" value="ELA40868.1"/>
    <property type="molecule type" value="Genomic_DNA"/>
</dbReference>
<dbReference type="OrthoDB" id="1149618at2759"/>
<dbReference type="InParanoid" id="L2GJ05"/>
<keyword evidence="3" id="KW-1185">Reference proteome</keyword>
<sequence length="60" mass="6728">MSLGLYISTKQKGPFKDLMLTLHSNPEFVSTKDKGTLKEKVDAVMRMPWGCLSLAAILWT</sequence>
<organism evidence="2 3">
    <name type="scientific">Vittaforma corneae (strain ATCC 50505)</name>
    <name type="common">Microsporidian parasite</name>
    <name type="synonym">Nosema corneum</name>
    <dbReference type="NCBI Taxonomy" id="993615"/>
    <lineage>
        <taxon>Eukaryota</taxon>
        <taxon>Fungi</taxon>
        <taxon>Fungi incertae sedis</taxon>
        <taxon>Microsporidia</taxon>
        <taxon>Nosematidae</taxon>
        <taxon>Vittaforma</taxon>
    </lineage>
</organism>
<dbReference type="AlphaFoldDB" id="L2GJ05"/>
<evidence type="ECO:0000313" key="3">
    <source>
        <dbReference type="Proteomes" id="UP000011082"/>
    </source>
</evidence>
<proteinExistence type="predicted"/>
<dbReference type="VEuPathDB" id="MicrosporidiaDB:VICG_02097"/>
<dbReference type="Proteomes" id="UP000011082">
    <property type="component" value="Unassembled WGS sequence"/>
</dbReference>
<dbReference type="RefSeq" id="XP_007605542.1">
    <property type="nucleotide sequence ID" value="XM_007605480.1"/>
</dbReference>